<accession>A0ABQ9Z1N5</accession>
<dbReference type="SUPFAM" id="SSF56672">
    <property type="entry name" value="DNA/RNA polymerases"/>
    <property type="match status" value="1"/>
</dbReference>
<proteinExistence type="predicted"/>
<gene>
    <name evidence="1" type="ORF">OUZ56_011881</name>
</gene>
<keyword evidence="2" id="KW-1185">Reference proteome</keyword>
<protein>
    <recommendedName>
        <fullName evidence="3">Reverse transcriptase/retrotransposon-derived protein RNase H-like domain-containing protein</fullName>
    </recommendedName>
</protein>
<evidence type="ECO:0000313" key="1">
    <source>
        <dbReference type="EMBL" id="KAK4006723.1"/>
    </source>
</evidence>
<sequence>MFSHVVSKAGTEPDSEHCKDIEKFLVQNLNANEKAKRKRVAYPLTVIDGKGIFRWEPPGLTSFAELKVALVKAVPLAHPNYSKKIEVCSDACGYGIAEDQAMVESPVCRPTRNRQTYEWIKNMLLLALVCGLGQMGQANEMRGKFIVAEGMEFHQNGTLALSDSEWIVIYDESHKTSHKRFRVSALEARVV</sequence>
<name>A0ABQ9Z1N5_9CRUS</name>
<organism evidence="1 2">
    <name type="scientific">Daphnia magna</name>
    <dbReference type="NCBI Taxonomy" id="35525"/>
    <lineage>
        <taxon>Eukaryota</taxon>
        <taxon>Metazoa</taxon>
        <taxon>Ecdysozoa</taxon>
        <taxon>Arthropoda</taxon>
        <taxon>Crustacea</taxon>
        <taxon>Branchiopoda</taxon>
        <taxon>Diplostraca</taxon>
        <taxon>Cladocera</taxon>
        <taxon>Anomopoda</taxon>
        <taxon>Daphniidae</taxon>
        <taxon>Daphnia</taxon>
    </lineage>
</organism>
<reference evidence="1 2" key="1">
    <citation type="journal article" date="2023" name="Nucleic Acids Res.">
        <title>The hologenome of Daphnia magna reveals possible DNA methylation and microbiome-mediated evolution of the host genome.</title>
        <authorList>
            <person name="Chaturvedi A."/>
            <person name="Li X."/>
            <person name="Dhandapani V."/>
            <person name="Marshall H."/>
            <person name="Kissane S."/>
            <person name="Cuenca-Cambronero M."/>
            <person name="Asole G."/>
            <person name="Calvet F."/>
            <person name="Ruiz-Romero M."/>
            <person name="Marangio P."/>
            <person name="Guigo R."/>
            <person name="Rago D."/>
            <person name="Mirbahai L."/>
            <person name="Eastwood N."/>
            <person name="Colbourne J.K."/>
            <person name="Zhou J."/>
            <person name="Mallon E."/>
            <person name="Orsini L."/>
        </authorList>
    </citation>
    <scope>NUCLEOTIDE SEQUENCE [LARGE SCALE GENOMIC DNA]</scope>
    <source>
        <strain evidence="1">LRV0_1</strain>
    </source>
</reference>
<dbReference type="EMBL" id="JAOYFB010000002">
    <property type="protein sequence ID" value="KAK4006723.1"/>
    <property type="molecule type" value="Genomic_DNA"/>
</dbReference>
<dbReference type="InterPro" id="IPR043502">
    <property type="entry name" value="DNA/RNA_pol_sf"/>
</dbReference>
<evidence type="ECO:0000313" key="2">
    <source>
        <dbReference type="Proteomes" id="UP001234178"/>
    </source>
</evidence>
<comment type="caution">
    <text evidence="1">The sequence shown here is derived from an EMBL/GenBank/DDBJ whole genome shotgun (WGS) entry which is preliminary data.</text>
</comment>
<dbReference type="Proteomes" id="UP001234178">
    <property type="component" value="Unassembled WGS sequence"/>
</dbReference>
<evidence type="ECO:0008006" key="3">
    <source>
        <dbReference type="Google" id="ProtNLM"/>
    </source>
</evidence>